<accession>F2CSN6</accession>
<dbReference type="EMBL" id="AK354638">
    <property type="protein sequence ID" value="BAJ85857.1"/>
    <property type="molecule type" value="mRNA"/>
</dbReference>
<feature type="signal peptide" evidence="1">
    <location>
        <begin position="1"/>
        <end position="29"/>
    </location>
</feature>
<sequence>MAVSKLGPAAAFLARILLLLIVVAQVAVGGPSIALIPENPACPHTCTDPQQSYTRGCLYADRCRQAPGVS</sequence>
<protein>
    <submittedName>
        <fullName evidence="2">Predicted protein</fullName>
    </submittedName>
</protein>
<proteinExistence type="evidence at transcript level"/>
<keyword evidence="1" id="KW-0732">Signal</keyword>
<name>F2CSN6_HORVV</name>
<dbReference type="AlphaFoldDB" id="F2CSN6"/>
<reference evidence="2" key="1">
    <citation type="journal article" date="2011" name="Plant Physiol.">
        <title>Comprehensive sequence analysis of 24,783 barley full-length cDNAs derived from 12 clone libraries.</title>
        <authorList>
            <person name="Matsumoto T."/>
            <person name="Tanaka T."/>
            <person name="Sakai H."/>
            <person name="Amano N."/>
            <person name="Kanamori H."/>
            <person name="Kurita K."/>
            <person name="Kikuta A."/>
            <person name="Kamiya K."/>
            <person name="Yamamoto M."/>
            <person name="Ikawa H."/>
            <person name="Fujii N."/>
            <person name="Hori K."/>
            <person name="Itoh T."/>
            <person name="Sato K."/>
        </authorList>
    </citation>
    <scope>NUCLEOTIDE SEQUENCE</scope>
    <source>
        <tissue evidence="2">Shoot</tissue>
    </source>
</reference>
<organism evidence="2">
    <name type="scientific">Hordeum vulgare subsp. vulgare</name>
    <name type="common">Domesticated barley</name>
    <dbReference type="NCBI Taxonomy" id="112509"/>
    <lineage>
        <taxon>Eukaryota</taxon>
        <taxon>Viridiplantae</taxon>
        <taxon>Streptophyta</taxon>
        <taxon>Embryophyta</taxon>
        <taxon>Tracheophyta</taxon>
        <taxon>Spermatophyta</taxon>
        <taxon>Magnoliopsida</taxon>
        <taxon>Liliopsida</taxon>
        <taxon>Poales</taxon>
        <taxon>Poaceae</taxon>
        <taxon>BOP clade</taxon>
        <taxon>Pooideae</taxon>
        <taxon>Triticodae</taxon>
        <taxon>Triticeae</taxon>
        <taxon>Hordeinae</taxon>
        <taxon>Hordeum</taxon>
    </lineage>
</organism>
<evidence type="ECO:0000256" key="1">
    <source>
        <dbReference type="SAM" id="SignalP"/>
    </source>
</evidence>
<evidence type="ECO:0000313" key="2">
    <source>
        <dbReference type="EMBL" id="BAJ85857.1"/>
    </source>
</evidence>
<feature type="chain" id="PRO_5003275063" evidence="1">
    <location>
        <begin position="30"/>
        <end position="70"/>
    </location>
</feature>